<dbReference type="RefSeq" id="XP_019503328.1">
    <property type="nucleotide sequence ID" value="XM_019647783.1"/>
</dbReference>
<keyword evidence="2" id="KW-1185">Reference proteome</keyword>
<evidence type="ECO:0000313" key="3">
    <source>
        <dbReference type="RefSeq" id="XP_019503328.1"/>
    </source>
</evidence>
<dbReference type="OrthoDB" id="10653567at2759"/>
<organism evidence="2 3">
    <name type="scientific">Hipposideros armiger</name>
    <name type="common">Great Himalayan leaf-nosed bat</name>
    <dbReference type="NCBI Taxonomy" id="186990"/>
    <lineage>
        <taxon>Eukaryota</taxon>
        <taxon>Metazoa</taxon>
        <taxon>Chordata</taxon>
        <taxon>Craniata</taxon>
        <taxon>Vertebrata</taxon>
        <taxon>Euteleostomi</taxon>
        <taxon>Mammalia</taxon>
        <taxon>Eutheria</taxon>
        <taxon>Laurasiatheria</taxon>
        <taxon>Chiroptera</taxon>
        <taxon>Yinpterochiroptera</taxon>
        <taxon>Rhinolophoidea</taxon>
        <taxon>Hipposideridae</taxon>
        <taxon>Hipposideros</taxon>
    </lineage>
</organism>
<sequence length="400" mass="42381">MLCTEAAEPNNYRGAGWAAVPSRQRIMPGLSEARRFDIRQTPAVWFVALTLPMQQKPSLSLRYEEQLPARGQPFPGNARPGESSGETLEVSRLTVWPFVRSKASEPREPVPPPPPLLPGASVSRGETARTQSPSSVAPPALPAAGPDPAASAPRLYLVDVAVGATADALNQLEVLLRVPAGQIEAGVHGGPRVPPASLPGRGGGALRGPHGEWEPLPAPCSPGGHNRPAPRCGRRRSPHAAAAADDNDLANRPRPPRCPQPCRKPGSHPQGEENARSPLLGVKLQHGFRLRRSSPSPYSGSSALLRSPPPFPGSSPTAQPQSRRKRSRASRASDPCALRLGAPARLQLAARRYPNRTAAASPGAESRPTAAVGGQKRFAFLGPREGQAESYSYSLLIPRL</sequence>
<feature type="region of interest" description="Disordered" evidence="1">
    <location>
        <begin position="103"/>
        <end position="148"/>
    </location>
</feature>
<proteinExistence type="predicted"/>
<gene>
    <name evidence="3" type="primary">LOC109385458</name>
</gene>
<feature type="region of interest" description="Disordered" evidence="1">
    <location>
        <begin position="185"/>
        <end position="278"/>
    </location>
</feature>
<dbReference type="AlphaFoldDB" id="A0A8B7RSM6"/>
<name>A0A8B7RSM6_HIPAR</name>
<feature type="region of interest" description="Disordered" evidence="1">
    <location>
        <begin position="290"/>
        <end position="337"/>
    </location>
</feature>
<dbReference type="Proteomes" id="UP000694851">
    <property type="component" value="Unplaced"/>
</dbReference>
<protein>
    <submittedName>
        <fullName evidence="3">Uncharacterized protein LOC109385458</fullName>
    </submittedName>
</protein>
<dbReference type="GeneID" id="109385458"/>
<evidence type="ECO:0000256" key="1">
    <source>
        <dbReference type="SAM" id="MobiDB-lite"/>
    </source>
</evidence>
<reference evidence="3" key="1">
    <citation type="submission" date="2025-08" db="UniProtKB">
        <authorList>
            <consortium name="RefSeq"/>
        </authorList>
    </citation>
    <scope>IDENTIFICATION</scope>
    <source>
        <tissue evidence="3">Muscle</tissue>
    </source>
</reference>
<accession>A0A8B7RSM6</accession>
<dbReference type="KEGG" id="hai:109385458"/>
<feature type="compositionally biased region" description="Low complexity" evidence="1">
    <location>
        <begin position="293"/>
        <end position="302"/>
    </location>
</feature>
<evidence type="ECO:0000313" key="2">
    <source>
        <dbReference type="Proteomes" id="UP000694851"/>
    </source>
</evidence>
<feature type="compositionally biased region" description="Low complexity" evidence="1">
    <location>
        <begin position="132"/>
        <end position="148"/>
    </location>
</feature>